<dbReference type="EMBL" id="CP020370">
    <property type="protein sequence ID" value="AUB84992.1"/>
    <property type="molecule type" value="Genomic_DNA"/>
</dbReference>
<organism evidence="2 3">
    <name type="scientific">Candidatus Thiodictyon syntrophicum</name>
    <dbReference type="NCBI Taxonomy" id="1166950"/>
    <lineage>
        <taxon>Bacteria</taxon>
        <taxon>Pseudomonadati</taxon>
        <taxon>Pseudomonadota</taxon>
        <taxon>Gammaproteobacteria</taxon>
        <taxon>Chromatiales</taxon>
        <taxon>Chromatiaceae</taxon>
        <taxon>Thiodictyon</taxon>
    </lineage>
</organism>
<keyword evidence="3" id="KW-1185">Reference proteome</keyword>
<name>A0A2K8UHJ4_9GAMM</name>
<dbReference type="OrthoDB" id="9808684at2"/>
<protein>
    <submittedName>
        <fullName evidence="2">AAA family ATPase</fullName>
    </submittedName>
</protein>
<dbReference type="AlphaFoldDB" id="A0A2K8UHJ4"/>
<accession>A0A2K8UHJ4</accession>
<sequence length="598" mass="67696">MKFPYGLSDFGTLIQAGYWYQDRTDRIPLLEERGRQLIFLRPRRFGKSLLLSLLEHYYDLNRTGHFAALFGGLRIGRDPTPLHNRFFVMKWDFSLVKAQGEVHEIEAALHRHLNDRMTNFVADYANYWTRPIAICQDNAVSSLESLLAAIRATPHRLYLLIDEYDNFANEILMAGQAQGHYESLLYGEGLLKTVFKAVKAAAGGLGLERVFITGVSPIVMSDMTSGYNVGENIYLDAPFNDLCGFTEAEITAVLTEMAAAGVTWSPAEALETMRTFYNGYRFSTRATTSLYNPTLSLYFLKSLQRDGDYPEPMLDENLAMDRNKLAYIARLPQGEDLLVAALSGDDQVVIPELARRFGVEDMLRAVKDQPFMASLLYYFGVLTLADLGVLRKLALKVPNLVARALYVERLRDLWLPGYEERETVQRVAETLYLRGDLAPLCDFIETRYFRVLSNRDYRWTNELLVKFAFLTLLFDDRIYMAVSELETDRGYADLALIVRPDMRRYAALDLLLEFKYLGLKELGLTGKQVRAQSRESLAALPAVAAKLDEAAEQARVYGAALRHRHGLTDLRACAVVALGVERLVWRALTEPGRPAPAP</sequence>
<evidence type="ECO:0000259" key="1">
    <source>
        <dbReference type="Pfam" id="PF09820"/>
    </source>
</evidence>
<reference evidence="2 3" key="1">
    <citation type="submission" date="2017-03" db="EMBL/GenBank/DDBJ databases">
        <title>Complete genome sequence of Candidatus 'Thiodictyon syntrophicum' sp. nov. strain Cad16T, a photolithoautotroph purple sulfur bacterium isolated from an alpine meromictic lake.</title>
        <authorList>
            <person name="Luedin S.M."/>
            <person name="Pothier J.F."/>
            <person name="Danza F."/>
            <person name="Storelli N."/>
            <person name="Wittwer M."/>
            <person name="Tonolla M."/>
        </authorList>
    </citation>
    <scope>NUCLEOTIDE SEQUENCE [LARGE SCALE GENOMIC DNA]</scope>
    <source>
        <strain evidence="2 3">Cad16T</strain>
    </source>
</reference>
<dbReference type="Pfam" id="PF09820">
    <property type="entry name" value="AAA-ATPase_like"/>
    <property type="match status" value="1"/>
</dbReference>
<proteinExistence type="predicted"/>
<dbReference type="InterPro" id="IPR018631">
    <property type="entry name" value="AAA-ATPase-like_dom"/>
</dbReference>
<dbReference type="PANTHER" id="PTHR34825:SF2">
    <property type="entry name" value="AAA-ATPASE-LIKE DOMAIN-CONTAINING PROTEIN"/>
    <property type="match status" value="1"/>
</dbReference>
<gene>
    <name evidence="2" type="ORF">THSYN_28670</name>
</gene>
<dbReference type="Proteomes" id="UP000232638">
    <property type="component" value="Chromosome"/>
</dbReference>
<evidence type="ECO:0000313" key="3">
    <source>
        <dbReference type="Proteomes" id="UP000232638"/>
    </source>
</evidence>
<feature type="domain" description="AAA-ATPase-like" evidence="1">
    <location>
        <begin position="4"/>
        <end position="224"/>
    </location>
</feature>
<dbReference type="RefSeq" id="WP_100922648.1">
    <property type="nucleotide sequence ID" value="NZ_CP020370.1"/>
</dbReference>
<dbReference type="PANTHER" id="PTHR34825">
    <property type="entry name" value="CONSERVED PROTEIN, WITH A WEAK D-GALACTARATE DEHYDRATASE/ALTRONATE HYDROLASE DOMAIN"/>
    <property type="match status" value="1"/>
</dbReference>
<dbReference type="KEGG" id="tsy:THSYN_28670"/>
<evidence type="ECO:0000313" key="2">
    <source>
        <dbReference type="EMBL" id="AUB84992.1"/>
    </source>
</evidence>